<dbReference type="STRING" id="68570.DC74_5280"/>
<dbReference type="InterPro" id="IPR050881">
    <property type="entry name" value="LL-DAP_aminotransferase"/>
</dbReference>
<feature type="domain" description="Aminotransferase class I/classII large" evidence="4">
    <location>
        <begin position="80"/>
        <end position="413"/>
    </location>
</feature>
<dbReference type="Pfam" id="PF00155">
    <property type="entry name" value="Aminotran_1_2"/>
    <property type="match status" value="1"/>
</dbReference>
<evidence type="ECO:0000313" key="5">
    <source>
        <dbReference type="EMBL" id="GCB93399.1"/>
    </source>
</evidence>
<dbReference type="CDD" id="cd00609">
    <property type="entry name" value="AAT_like"/>
    <property type="match status" value="1"/>
</dbReference>
<dbReference type="GO" id="GO:0030170">
    <property type="term" value="F:pyridoxal phosphate binding"/>
    <property type="evidence" value="ECO:0007669"/>
    <property type="project" value="InterPro"/>
</dbReference>
<evidence type="ECO:0000259" key="4">
    <source>
        <dbReference type="Pfam" id="PF00155"/>
    </source>
</evidence>
<keyword evidence="2" id="KW-0032">Aminotransferase</keyword>
<dbReference type="InterPro" id="IPR019880">
    <property type="entry name" value="OxyQ"/>
</dbReference>
<gene>
    <name evidence="5" type="ORF">SALB_06180</name>
</gene>
<dbReference type="InterPro" id="IPR015421">
    <property type="entry name" value="PyrdxlP-dep_Trfase_major"/>
</dbReference>
<comment type="caution">
    <text evidence="5">The sequence shown here is derived from an EMBL/GenBank/DDBJ whole genome shotgun (WGS) entry which is preliminary data.</text>
</comment>
<proteinExistence type="predicted"/>
<dbReference type="InterPro" id="IPR015422">
    <property type="entry name" value="PyrdxlP-dep_Trfase_small"/>
</dbReference>
<sequence>MSWGRPHGAARSRTAHPPYGTDAFSHADVPRATPYEKESTVGAVSSRHPSGASLRDRLPAFPWDRLEPYKATAAAHADGIVDLSVGTPVDPVPALVRQALTDAADSPGYPTVWGTAALRDALTGWAAERLGAPDLAHTNVLPVVGSKELVAWLPTQLGLGAGDTVAYPRLAYPTYEVGARLAGAEPVVYDEPTELDPTGLKLLWLNSPSNPTGRVLTVDELRRTVAWAREHGVLVVSDECYLELGWEAEPVSVLHPDVCGGSYDGIVAVHSLSKRSNLAGYRSAFLLGDAAVLGELLQIRKHGGMMVAAPVQAATVAALGDTAHVAEQRDRYARRRAALRTAFEAAGFRIEHSEASLYLWATRDEPCWDTVRDLAERGILVAPGDFYGTAGERFVRIAFTATDERVAAAVRRLAA</sequence>
<dbReference type="PANTHER" id="PTHR42832">
    <property type="entry name" value="AMINO ACID AMINOTRANSFERASE"/>
    <property type="match status" value="1"/>
</dbReference>
<evidence type="ECO:0000256" key="1">
    <source>
        <dbReference type="ARBA" id="ARBA00001933"/>
    </source>
</evidence>
<protein>
    <submittedName>
        <fullName evidence="5">Succinyldiaminopimelate transaminase</fullName>
    </submittedName>
</protein>
<dbReference type="AlphaFoldDB" id="A0A059WD21"/>
<dbReference type="EMBL" id="BHXC01000007">
    <property type="protein sequence ID" value="GCB93399.1"/>
    <property type="molecule type" value="Genomic_DNA"/>
</dbReference>
<dbReference type="Gene3D" id="3.90.1150.10">
    <property type="entry name" value="Aspartate Aminotransferase, domain 1"/>
    <property type="match status" value="1"/>
</dbReference>
<dbReference type="SUPFAM" id="SSF53383">
    <property type="entry name" value="PLP-dependent transferases"/>
    <property type="match status" value="1"/>
</dbReference>
<name>A0A059WD21_STRNR</name>
<dbReference type="PANTHER" id="PTHR42832:SF3">
    <property type="entry name" value="L-GLUTAMINE--4-(METHYLSULFANYL)-2-OXOBUTANOATE AMINOTRANSFERASE"/>
    <property type="match status" value="1"/>
</dbReference>
<comment type="cofactor">
    <cofactor evidence="1">
        <name>pyridoxal 5'-phosphate</name>
        <dbReference type="ChEBI" id="CHEBI:597326"/>
    </cofactor>
</comment>
<dbReference type="InterPro" id="IPR004839">
    <property type="entry name" value="Aminotransferase_I/II_large"/>
</dbReference>
<accession>A0A059WD21</accession>
<dbReference type="GO" id="GO:0008483">
    <property type="term" value="F:transaminase activity"/>
    <property type="evidence" value="ECO:0007669"/>
    <property type="project" value="UniProtKB-KW"/>
</dbReference>
<evidence type="ECO:0000256" key="2">
    <source>
        <dbReference type="ARBA" id="ARBA00022576"/>
    </source>
</evidence>
<evidence type="ECO:0000313" key="6">
    <source>
        <dbReference type="Proteomes" id="UP000288351"/>
    </source>
</evidence>
<dbReference type="Proteomes" id="UP000288351">
    <property type="component" value="Unassembled WGS sequence"/>
</dbReference>
<organism evidence="5 6">
    <name type="scientific">Streptomyces noursei</name>
    <name type="common">Streptomyces albulus</name>
    <dbReference type="NCBI Taxonomy" id="1971"/>
    <lineage>
        <taxon>Bacteria</taxon>
        <taxon>Bacillati</taxon>
        <taxon>Actinomycetota</taxon>
        <taxon>Actinomycetes</taxon>
        <taxon>Kitasatosporales</taxon>
        <taxon>Streptomycetaceae</taxon>
        <taxon>Streptomyces</taxon>
    </lineage>
</organism>
<dbReference type="Gene3D" id="3.40.640.10">
    <property type="entry name" value="Type I PLP-dependent aspartate aminotransferase-like (Major domain)"/>
    <property type="match status" value="1"/>
</dbReference>
<keyword evidence="3" id="KW-0808">Transferase</keyword>
<evidence type="ECO:0000256" key="3">
    <source>
        <dbReference type="ARBA" id="ARBA00022679"/>
    </source>
</evidence>
<dbReference type="NCBIfam" id="TIGR03539">
    <property type="entry name" value="DapC_actino"/>
    <property type="match status" value="1"/>
</dbReference>
<reference evidence="5 6" key="1">
    <citation type="journal article" date="2019" name="Microbiol. Resour. Announc.">
        <title>Draft Genome Sequence of the Most Traditional epsilon-Poly-l-Lysine Producer, Streptomyces albulus NBRC14147.</title>
        <authorList>
            <person name="Yamanaka K."/>
            <person name="Hamano Y."/>
        </authorList>
    </citation>
    <scope>NUCLEOTIDE SEQUENCE [LARGE SCALE GENOMIC DNA]</scope>
    <source>
        <strain evidence="5 6">NBRC 14147</strain>
    </source>
</reference>
<dbReference type="eggNOG" id="COG0436">
    <property type="taxonomic scope" value="Bacteria"/>
</dbReference>
<dbReference type="InterPro" id="IPR015424">
    <property type="entry name" value="PyrdxlP-dep_Trfase"/>
</dbReference>